<feature type="transmembrane region" description="Helical" evidence="1">
    <location>
        <begin position="37"/>
        <end position="63"/>
    </location>
</feature>
<organism evidence="2 3">
    <name type="scientific">Gottfriedia endophytica</name>
    <dbReference type="NCBI Taxonomy" id="2820819"/>
    <lineage>
        <taxon>Bacteria</taxon>
        <taxon>Bacillati</taxon>
        <taxon>Bacillota</taxon>
        <taxon>Bacilli</taxon>
        <taxon>Bacillales</taxon>
        <taxon>Bacillaceae</taxon>
        <taxon>Gottfriedia</taxon>
    </lineage>
</organism>
<protein>
    <submittedName>
        <fullName evidence="2">Uncharacterized protein</fullName>
    </submittedName>
</protein>
<dbReference type="RefSeq" id="WP_209402817.1">
    <property type="nucleotide sequence ID" value="NZ_JAGIYQ010000002.1"/>
</dbReference>
<proteinExistence type="predicted"/>
<keyword evidence="1" id="KW-1133">Transmembrane helix</keyword>
<dbReference type="EMBL" id="JAGIYQ010000002">
    <property type="protein sequence ID" value="MBP0724375.1"/>
    <property type="molecule type" value="Genomic_DNA"/>
</dbReference>
<accession>A0A940NHG7</accession>
<name>A0A940NHG7_9BACI</name>
<evidence type="ECO:0000313" key="3">
    <source>
        <dbReference type="Proteomes" id="UP000682134"/>
    </source>
</evidence>
<evidence type="ECO:0000313" key="2">
    <source>
        <dbReference type="EMBL" id="MBP0724375.1"/>
    </source>
</evidence>
<dbReference type="Proteomes" id="UP000682134">
    <property type="component" value="Unassembled WGS sequence"/>
</dbReference>
<evidence type="ECO:0000256" key="1">
    <source>
        <dbReference type="SAM" id="Phobius"/>
    </source>
</evidence>
<keyword evidence="3" id="KW-1185">Reference proteome</keyword>
<gene>
    <name evidence="2" type="ORF">J5Y03_04140</name>
</gene>
<sequence length="64" mass="7531">MEQSNIISFEEYKKNRKRLLSSFAYRVTFDPTGYKDALQLIIISTLLSIISFSVLILFLHYLLK</sequence>
<comment type="caution">
    <text evidence="2">The sequence shown here is derived from an EMBL/GenBank/DDBJ whole genome shotgun (WGS) entry which is preliminary data.</text>
</comment>
<dbReference type="AlphaFoldDB" id="A0A940NHG7"/>
<reference evidence="2" key="1">
    <citation type="submission" date="2021-04" db="EMBL/GenBank/DDBJ databases">
        <title>Genome seq and assembly of Bacillus sp.</title>
        <authorList>
            <person name="Chhetri G."/>
        </authorList>
    </citation>
    <scope>NUCLEOTIDE SEQUENCE</scope>
    <source>
        <strain evidence="2">RG28</strain>
    </source>
</reference>
<keyword evidence="1" id="KW-0812">Transmembrane</keyword>
<keyword evidence="1" id="KW-0472">Membrane</keyword>